<keyword evidence="2 5" id="KW-0812">Transmembrane</keyword>
<feature type="transmembrane region" description="Helical" evidence="5">
    <location>
        <begin position="47"/>
        <end position="68"/>
    </location>
</feature>
<comment type="caution">
    <text evidence="6">The sequence shown here is derived from an EMBL/GenBank/DDBJ whole genome shotgun (WGS) entry which is preliminary data.</text>
</comment>
<organism evidence="6">
    <name type="scientific">marine sediment metagenome</name>
    <dbReference type="NCBI Taxonomy" id="412755"/>
    <lineage>
        <taxon>unclassified sequences</taxon>
        <taxon>metagenomes</taxon>
        <taxon>ecological metagenomes</taxon>
    </lineage>
</organism>
<accession>A0A0F9HUB0</accession>
<evidence type="ECO:0008006" key="7">
    <source>
        <dbReference type="Google" id="ProtNLM"/>
    </source>
</evidence>
<dbReference type="AlphaFoldDB" id="A0A0F9HUB0"/>
<evidence type="ECO:0000256" key="4">
    <source>
        <dbReference type="ARBA" id="ARBA00023136"/>
    </source>
</evidence>
<dbReference type="InterPro" id="IPR035906">
    <property type="entry name" value="MetI-like_sf"/>
</dbReference>
<feature type="non-terminal residue" evidence="6">
    <location>
        <position position="1"/>
    </location>
</feature>
<gene>
    <name evidence="6" type="ORF">LCGC14_1956560</name>
</gene>
<sequence length="83" mass="9398">YMGGFAQYLWPLIMIQERANQVLAVGIIESIRVYFHYGYTLQVGRELSLSLAGGVVLLIPVILIFLAFQRTFRQDFMAGGVKE</sequence>
<protein>
    <recommendedName>
        <fullName evidence="7">ABC transmembrane type-1 domain-containing protein</fullName>
    </recommendedName>
</protein>
<dbReference type="GO" id="GO:0016020">
    <property type="term" value="C:membrane"/>
    <property type="evidence" value="ECO:0007669"/>
    <property type="project" value="UniProtKB-SubCell"/>
</dbReference>
<reference evidence="6" key="1">
    <citation type="journal article" date="2015" name="Nature">
        <title>Complex archaea that bridge the gap between prokaryotes and eukaryotes.</title>
        <authorList>
            <person name="Spang A."/>
            <person name="Saw J.H."/>
            <person name="Jorgensen S.L."/>
            <person name="Zaremba-Niedzwiedzka K."/>
            <person name="Martijn J."/>
            <person name="Lind A.E."/>
            <person name="van Eijk R."/>
            <person name="Schleper C."/>
            <person name="Guy L."/>
            <person name="Ettema T.J."/>
        </authorList>
    </citation>
    <scope>NUCLEOTIDE SEQUENCE</scope>
</reference>
<name>A0A0F9HUB0_9ZZZZ</name>
<dbReference type="SUPFAM" id="SSF161098">
    <property type="entry name" value="MetI-like"/>
    <property type="match status" value="1"/>
</dbReference>
<evidence type="ECO:0000313" key="6">
    <source>
        <dbReference type="EMBL" id="KKL85250.1"/>
    </source>
</evidence>
<keyword evidence="3 5" id="KW-1133">Transmembrane helix</keyword>
<keyword evidence="4 5" id="KW-0472">Membrane</keyword>
<evidence type="ECO:0000256" key="3">
    <source>
        <dbReference type="ARBA" id="ARBA00022989"/>
    </source>
</evidence>
<evidence type="ECO:0000256" key="5">
    <source>
        <dbReference type="SAM" id="Phobius"/>
    </source>
</evidence>
<comment type="subcellular location">
    <subcellularLocation>
        <location evidence="1">Membrane</location>
        <topology evidence="1">Multi-pass membrane protein</topology>
    </subcellularLocation>
</comment>
<evidence type="ECO:0000256" key="2">
    <source>
        <dbReference type="ARBA" id="ARBA00022692"/>
    </source>
</evidence>
<proteinExistence type="predicted"/>
<dbReference type="EMBL" id="LAZR01021459">
    <property type="protein sequence ID" value="KKL85250.1"/>
    <property type="molecule type" value="Genomic_DNA"/>
</dbReference>
<evidence type="ECO:0000256" key="1">
    <source>
        <dbReference type="ARBA" id="ARBA00004141"/>
    </source>
</evidence>
<dbReference type="Gene3D" id="1.10.3720.10">
    <property type="entry name" value="MetI-like"/>
    <property type="match status" value="1"/>
</dbReference>